<evidence type="ECO:0000313" key="1">
    <source>
        <dbReference type="EMBL" id="SDI21519.1"/>
    </source>
</evidence>
<dbReference type="Pfam" id="PF09860">
    <property type="entry name" value="DUF2087"/>
    <property type="match status" value="1"/>
</dbReference>
<organism evidence="1 2">
    <name type="scientific">Arthrobacter cupressi</name>
    <dbReference type="NCBI Taxonomy" id="1045773"/>
    <lineage>
        <taxon>Bacteria</taxon>
        <taxon>Bacillati</taxon>
        <taxon>Actinomycetota</taxon>
        <taxon>Actinomycetes</taxon>
        <taxon>Micrococcales</taxon>
        <taxon>Micrococcaceae</taxon>
        <taxon>Arthrobacter</taxon>
    </lineage>
</organism>
<evidence type="ECO:0000313" key="2">
    <source>
        <dbReference type="Proteomes" id="UP000182130"/>
    </source>
</evidence>
<dbReference type="Proteomes" id="UP000182130">
    <property type="component" value="Unassembled WGS sequence"/>
</dbReference>
<dbReference type="InterPro" id="IPR018656">
    <property type="entry name" value="DUF2087"/>
</dbReference>
<accession>A0A1G8IRG5</accession>
<dbReference type="STRING" id="1045773.SAMN05216555_101331"/>
<dbReference type="AlphaFoldDB" id="A0A1G8IRG5"/>
<name>A0A1G8IRG5_9MICC</name>
<sequence>MSGVEWRGLIALLLNEKTRIALAEVVLEEAEREGRRLSALERSKARAALTDAGVLAGAEPAPGVSRDYLQRFLRRPGRADGAGLERFLRSDGRIDRYPANQEQRRLLLAWVAGQVLAPGEVIDERTLSARLGEYSDDPVLLRRYLVDVELVERAPDGSAYFLPEGGTRD</sequence>
<dbReference type="RefSeq" id="WP_074586362.1">
    <property type="nucleotide sequence ID" value="NZ_JACCBL010000001.1"/>
</dbReference>
<dbReference type="EMBL" id="FNEI01000001">
    <property type="protein sequence ID" value="SDI21519.1"/>
    <property type="molecule type" value="Genomic_DNA"/>
</dbReference>
<protein>
    <submittedName>
        <fullName evidence="1">Uncharacterized protein</fullName>
    </submittedName>
</protein>
<keyword evidence="2" id="KW-1185">Reference proteome</keyword>
<gene>
    <name evidence="1" type="ORF">SAMN05216555_101331</name>
</gene>
<dbReference type="OrthoDB" id="529288at2"/>
<reference evidence="2" key="1">
    <citation type="submission" date="2016-10" db="EMBL/GenBank/DDBJ databases">
        <authorList>
            <person name="Varghese N."/>
            <person name="Submissions S."/>
        </authorList>
    </citation>
    <scope>NUCLEOTIDE SEQUENCE [LARGE SCALE GENOMIC DNA]</scope>
    <source>
        <strain evidence="2">CGMCC 1.10783</strain>
    </source>
</reference>
<proteinExistence type="predicted"/>